<dbReference type="PROSITE" id="PS51375">
    <property type="entry name" value="PPR"/>
    <property type="match status" value="1"/>
</dbReference>
<gene>
    <name evidence="3" type="ORF">STAS_04424</name>
</gene>
<comment type="caution">
    <text evidence="3">The sequence shown here is derived from an EMBL/GenBank/DDBJ whole genome shotgun (WGS) entry which is preliminary data.</text>
</comment>
<dbReference type="Pfam" id="PF12854">
    <property type="entry name" value="PPR_1"/>
    <property type="match status" value="1"/>
</dbReference>
<proteinExistence type="predicted"/>
<keyword evidence="4" id="KW-1185">Reference proteome</keyword>
<dbReference type="EMBL" id="BKCP01002891">
    <property type="protein sequence ID" value="GER28614.1"/>
    <property type="molecule type" value="Genomic_DNA"/>
</dbReference>
<feature type="repeat" description="PPR" evidence="2">
    <location>
        <begin position="78"/>
        <end position="112"/>
    </location>
</feature>
<dbReference type="Proteomes" id="UP000325081">
    <property type="component" value="Unassembled WGS sequence"/>
</dbReference>
<dbReference type="InterPro" id="IPR002885">
    <property type="entry name" value="PPR_rpt"/>
</dbReference>
<reference evidence="4" key="1">
    <citation type="journal article" date="2019" name="Curr. Biol.">
        <title>Genome Sequence of Striga asiatica Provides Insight into the Evolution of Plant Parasitism.</title>
        <authorList>
            <person name="Yoshida S."/>
            <person name="Kim S."/>
            <person name="Wafula E.K."/>
            <person name="Tanskanen J."/>
            <person name="Kim Y.M."/>
            <person name="Honaas L."/>
            <person name="Yang Z."/>
            <person name="Spallek T."/>
            <person name="Conn C.E."/>
            <person name="Ichihashi Y."/>
            <person name="Cheong K."/>
            <person name="Cui S."/>
            <person name="Der J.P."/>
            <person name="Gundlach H."/>
            <person name="Jiao Y."/>
            <person name="Hori C."/>
            <person name="Ishida J.K."/>
            <person name="Kasahara H."/>
            <person name="Kiba T."/>
            <person name="Kim M.S."/>
            <person name="Koo N."/>
            <person name="Laohavisit A."/>
            <person name="Lee Y.H."/>
            <person name="Lumba S."/>
            <person name="McCourt P."/>
            <person name="Mortimer J.C."/>
            <person name="Mutuku J.M."/>
            <person name="Nomura T."/>
            <person name="Sasaki-Sekimoto Y."/>
            <person name="Seto Y."/>
            <person name="Wang Y."/>
            <person name="Wakatake T."/>
            <person name="Sakakibara H."/>
            <person name="Demura T."/>
            <person name="Yamaguchi S."/>
            <person name="Yoneyama K."/>
            <person name="Manabe R.I."/>
            <person name="Nelson D.C."/>
            <person name="Schulman A.H."/>
            <person name="Timko M.P."/>
            <person name="dePamphilis C.W."/>
            <person name="Choi D."/>
            <person name="Shirasu K."/>
        </authorList>
    </citation>
    <scope>NUCLEOTIDE SEQUENCE [LARGE SCALE GENOMIC DNA]</scope>
    <source>
        <strain evidence="4">cv. UVA1</strain>
    </source>
</reference>
<dbReference type="InterPro" id="IPR011990">
    <property type="entry name" value="TPR-like_helical_dom_sf"/>
</dbReference>
<accession>A0A5A7P7T6</accession>
<evidence type="ECO:0000313" key="4">
    <source>
        <dbReference type="Proteomes" id="UP000325081"/>
    </source>
</evidence>
<evidence type="ECO:0000256" key="1">
    <source>
        <dbReference type="ARBA" id="ARBA00022737"/>
    </source>
</evidence>
<dbReference type="OrthoDB" id="185373at2759"/>
<evidence type="ECO:0000313" key="3">
    <source>
        <dbReference type="EMBL" id="GER28614.1"/>
    </source>
</evidence>
<sequence length="116" mass="12928">MKSIQFLEDALYLFDKVPKRDSSPLCGSVTIHRSPSRVVSSKAFAAAIFLFAIGLRMSRSICELNLIPMEKERGGNCDAYTHTILIDGLCQIGEIDVAQRHWDHMKMLGLDGLVAF</sequence>
<evidence type="ECO:0000256" key="2">
    <source>
        <dbReference type="PROSITE-ProRule" id="PRU00708"/>
    </source>
</evidence>
<organism evidence="3 4">
    <name type="scientific">Striga asiatica</name>
    <name type="common">Asiatic witchweed</name>
    <name type="synonym">Buchnera asiatica</name>
    <dbReference type="NCBI Taxonomy" id="4170"/>
    <lineage>
        <taxon>Eukaryota</taxon>
        <taxon>Viridiplantae</taxon>
        <taxon>Streptophyta</taxon>
        <taxon>Embryophyta</taxon>
        <taxon>Tracheophyta</taxon>
        <taxon>Spermatophyta</taxon>
        <taxon>Magnoliopsida</taxon>
        <taxon>eudicotyledons</taxon>
        <taxon>Gunneridae</taxon>
        <taxon>Pentapetalae</taxon>
        <taxon>asterids</taxon>
        <taxon>lamiids</taxon>
        <taxon>Lamiales</taxon>
        <taxon>Orobanchaceae</taxon>
        <taxon>Buchnereae</taxon>
        <taxon>Striga</taxon>
    </lineage>
</organism>
<dbReference type="AlphaFoldDB" id="A0A5A7P7T6"/>
<keyword evidence="1" id="KW-0677">Repeat</keyword>
<name>A0A5A7P7T6_STRAF</name>
<dbReference type="Gene3D" id="1.25.40.10">
    <property type="entry name" value="Tetratricopeptide repeat domain"/>
    <property type="match status" value="1"/>
</dbReference>
<protein>
    <submittedName>
        <fullName evidence="3">Pentatricopeptide repeat-containing protein</fullName>
    </submittedName>
</protein>